<dbReference type="EMBL" id="CP028341">
    <property type="protein sequence ID" value="AVT45352.1"/>
    <property type="molecule type" value="Genomic_DNA"/>
</dbReference>
<dbReference type="AlphaFoldDB" id="A0A2R4G3B3"/>
<dbReference type="InterPro" id="IPR001387">
    <property type="entry name" value="Cro/C1-type_HTH"/>
</dbReference>
<organism evidence="1 2">
    <name type="scientific">Bifidobacterium adolescentis</name>
    <dbReference type="NCBI Taxonomy" id="1680"/>
    <lineage>
        <taxon>Bacteria</taxon>
        <taxon>Bacillati</taxon>
        <taxon>Actinomycetota</taxon>
        <taxon>Actinomycetes</taxon>
        <taxon>Bifidobacteriales</taxon>
        <taxon>Bifidobacteriaceae</taxon>
        <taxon>Bifidobacterium</taxon>
    </lineage>
</organism>
<proteinExistence type="predicted"/>
<dbReference type="CDD" id="cd00093">
    <property type="entry name" value="HTH_XRE"/>
    <property type="match status" value="1"/>
</dbReference>
<accession>A0A2R4G3B3</accession>
<reference evidence="1 2" key="1">
    <citation type="submission" date="2018-03" db="EMBL/GenBank/DDBJ databases">
        <authorList>
            <person name="Keele B.F."/>
        </authorList>
    </citation>
    <scope>NUCLEOTIDE SEQUENCE [LARGE SCALE GENOMIC DNA]</scope>
    <source>
        <strain evidence="1 2">1-11</strain>
    </source>
</reference>
<dbReference type="Proteomes" id="UP000241454">
    <property type="component" value="Chromosome"/>
</dbReference>
<dbReference type="GO" id="GO:0003677">
    <property type="term" value="F:DNA binding"/>
    <property type="evidence" value="ECO:0007669"/>
    <property type="project" value="InterPro"/>
</dbReference>
<evidence type="ECO:0000313" key="1">
    <source>
        <dbReference type="EMBL" id="AVT45352.1"/>
    </source>
</evidence>
<dbReference type="Gene3D" id="1.10.260.40">
    <property type="entry name" value="lambda repressor-like DNA-binding domains"/>
    <property type="match status" value="1"/>
</dbReference>
<gene>
    <name evidence="1" type="ORF">C8077_05110</name>
</gene>
<dbReference type="InterPro" id="IPR010982">
    <property type="entry name" value="Lambda_DNA-bd_dom_sf"/>
</dbReference>
<evidence type="ECO:0000313" key="2">
    <source>
        <dbReference type="Proteomes" id="UP000241454"/>
    </source>
</evidence>
<dbReference type="RefSeq" id="WP_107646243.1">
    <property type="nucleotide sequence ID" value="NZ_CP028341.1"/>
</dbReference>
<protein>
    <submittedName>
        <fullName evidence="1">Uncharacterized protein</fullName>
    </submittedName>
</protein>
<name>A0A2R4G3B3_BIFAD</name>
<sequence>MVFTCIEMETRRRMLGLSQADLGVILGLLVPKDPSDPKPVGQQTISRWEEGVNGHEEPPYWVQSALPKVFDRISEIQEALFRRVLPFVESLESGEDGLVHVPMYRSDRAFARALPKMAGWPASLWNSASLRAVDSLDDGREYQFDLVR</sequence>